<dbReference type="GO" id="GO:0008153">
    <property type="term" value="P:4-aminobenzoate biosynthetic process"/>
    <property type="evidence" value="ECO:0007669"/>
    <property type="project" value="TreeGrafter"/>
</dbReference>
<dbReference type="InterPro" id="IPR015890">
    <property type="entry name" value="Chorismate_C"/>
</dbReference>
<dbReference type="Proteomes" id="UP001185863">
    <property type="component" value="Unassembled WGS sequence"/>
</dbReference>
<feature type="domain" description="Anthranilate synthase component I N-terminal" evidence="7">
    <location>
        <begin position="238"/>
        <end position="367"/>
    </location>
</feature>
<gene>
    <name evidence="8" type="primary">pabB</name>
    <name evidence="8" type="ORF">R4315_04760</name>
</gene>
<dbReference type="NCBIfam" id="TIGR00566">
    <property type="entry name" value="trpG_papA"/>
    <property type="match status" value="1"/>
</dbReference>
<reference evidence="8" key="1">
    <citation type="submission" date="2023-10" db="EMBL/GenBank/DDBJ databases">
        <title>Development of a sustainable strategy for remediation of hydrocarbon-contaminated territories based on the waste exchange concept.</title>
        <authorList>
            <person name="Krivoruchko A."/>
        </authorList>
    </citation>
    <scope>NUCLEOTIDE SEQUENCE</scope>
    <source>
        <strain evidence="8">IEGM 68</strain>
    </source>
</reference>
<comment type="similarity">
    <text evidence="1">In the C-terminal section; belongs to the anthranilate synthase component I family.</text>
</comment>
<dbReference type="InterPro" id="IPR005801">
    <property type="entry name" value="ADC_synthase"/>
</dbReference>
<dbReference type="Pfam" id="PF04715">
    <property type="entry name" value="Anth_synt_I_N"/>
    <property type="match status" value="1"/>
</dbReference>
<dbReference type="RefSeq" id="WP_317746022.1">
    <property type="nucleotide sequence ID" value="NZ_JAWLUP010000005.1"/>
</dbReference>
<evidence type="ECO:0000259" key="7">
    <source>
        <dbReference type="Pfam" id="PF04715"/>
    </source>
</evidence>
<protein>
    <recommendedName>
        <fullName evidence="2">aminodeoxychorismate synthase</fullName>
        <ecNumber evidence="2">2.6.1.85</ecNumber>
    </recommendedName>
</protein>
<evidence type="ECO:0000256" key="1">
    <source>
        <dbReference type="ARBA" id="ARBA00005970"/>
    </source>
</evidence>
<comment type="caution">
    <text evidence="8">The sequence shown here is derived from an EMBL/GenBank/DDBJ whole genome shotgun (WGS) entry which is preliminary data.</text>
</comment>
<evidence type="ECO:0000256" key="3">
    <source>
        <dbReference type="ARBA" id="ARBA00022679"/>
    </source>
</evidence>
<dbReference type="GO" id="GO:0046820">
    <property type="term" value="F:4-amino-4-deoxychorismate synthase activity"/>
    <property type="evidence" value="ECO:0007669"/>
    <property type="project" value="UniProtKB-EC"/>
</dbReference>
<dbReference type="SUPFAM" id="SSF52317">
    <property type="entry name" value="Class I glutamine amidotransferase-like"/>
    <property type="match status" value="1"/>
</dbReference>
<dbReference type="InterPro" id="IPR005802">
    <property type="entry name" value="ADC_synth_comp_1"/>
</dbReference>
<dbReference type="GO" id="GO:0005737">
    <property type="term" value="C:cytoplasm"/>
    <property type="evidence" value="ECO:0007669"/>
    <property type="project" value="TreeGrafter"/>
</dbReference>
<dbReference type="GO" id="GO:0009396">
    <property type="term" value="P:folic acid-containing compound biosynthetic process"/>
    <property type="evidence" value="ECO:0007669"/>
    <property type="project" value="InterPro"/>
</dbReference>
<keyword evidence="3 8" id="KW-0808">Transferase</keyword>
<dbReference type="Pfam" id="PF00117">
    <property type="entry name" value="GATase"/>
    <property type="match status" value="1"/>
</dbReference>
<feature type="domain" description="Chorismate-utilising enzyme C-terminal" evidence="6">
    <location>
        <begin position="424"/>
        <end position="676"/>
    </location>
</feature>
<dbReference type="PANTHER" id="PTHR11236:SF18">
    <property type="entry name" value="AMINODEOXYCHORISMATE SYNTHASE"/>
    <property type="match status" value="1"/>
</dbReference>
<dbReference type="InterPro" id="IPR006221">
    <property type="entry name" value="TrpG/PapA_dom"/>
</dbReference>
<evidence type="ECO:0000256" key="4">
    <source>
        <dbReference type="ARBA" id="ARBA00022962"/>
    </source>
</evidence>
<dbReference type="Pfam" id="PF00425">
    <property type="entry name" value="Chorismate_bind"/>
    <property type="match status" value="1"/>
</dbReference>
<dbReference type="Gene3D" id="3.40.50.880">
    <property type="match status" value="1"/>
</dbReference>
<dbReference type="GO" id="GO:0000162">
    <property type="term" value="P:L-tryptophan biosynthetic process"/>
    <property type="evidence" value="ECO:0007669"/>
    <property type="project" value="TreeGrafter"/>
</dbReference>
<dbReference type="PROSITE" id="PS51273">
    <property type="entry name" value="GATASE_TYPE_1"/>
    <property type="match status" value="1"/>
</dbReference>
<dbReference type="PRINTS" id="PR00097">
    <property type="entry name" value="ANTSNTHASEII"/>
</dbReference>
<dbReference type="InterPro" id="IPR019999">
    <property type="entry name" value="Anth_synth_I-like"/>
</dbReference>
<accession>A0AAE5A4J1</accession>
<dbReference type="EMBL" id="JAWLUP010000005">
    <property type="protein sequence ID" value="MDV7263870.1"/>
    <property type="molecule type" value="Genomic_DNA"/>
</dbReference>
<dbReference type="NCBIfam" id="TIGR00553">
    <property type="entry name" value="pabB"/>
    <property type="match status" value="1"/>
</dbReference>
<evidence type="ECO:0000313" key="9">
    <source>
        <dbReference type="Proteomes" id="UP001185863"/>
    </source>
</evidence>
<keyword evidence="8" id="KW-0032">Aminotransferase</keyword>
<dbReference type="SUPFAM" id="SSF56322">
    <property type="entry name" value="ADC synthase"/>
    <property type="match status" value="1"/>
</dbReference>
<evidence type="ECO:0000259" key="6">
    <source>
        <dbReference type="Pfam" id="PF00425"/>
    </source>
</evidence>
<keyword evidence="4" id="KW-0315">Glutamine amidotransferase</keyword>
<dbReference type="InterPro" id="IPR006805">
    <property type="entry name" value="Anth_synth_I_N"/>
</dbReference>
<proteinExistence type="inferred from homology"/>
<dbReference type="PANTHER" id="PTHR11236">
    <property type="entry name" value="AMINOBENZOATE/ANTHRANILATE SYNTHASE"/>
    <property type="match status" value="1"/>
</dbReference>
<sequence>MVRTLLIDNHDSFTYNLFELLTAVNGVCPTVVTNDVSWESIDFTAFDNAVISPGPGTPTSIADFGISARVIAESGLPVLGVCLGHQGLCALFEARIARAPEPMHGRLSSIVHTGEDLFRGLPSPMNVVRYHSLVAVELSEELEVLATTSDGLVMAVRHRSRPLWGVQFHPESISSEYGRELLANFRDLSVPAAVHVHRPGPALERRPLPGTRHPCLVVDHRRLDRYPDAAQLFDSLFGGRSGTFWLDGSVKSDLASRFTIMGDCSGPYGEYITYDLNTSTVNVSRSNLRDEQISASIFDYLEAQLRLRAVEPNPALPFDFHLGYVGYLGYELKGETGGVRAHTSPHPDAALVFADRAVVIDHEQRCTYTLALSPTPNDRRSEAWFATVGDALEDQEEVDDRDDPPIVFARPTGAEFELRHGEMAYRALIDECLELIRAGETYEVCLTNTATVDAGVGPRRIFSNILRFNPVPHAALLCLRDLSVVSASPEQFLRVRADRSAESKPIKGTRPRGATVDEDTALMHSLALSEKDQAENLMIVDLVRNDLSRVCAPGTVHVPILFGIETYASVHQMVSTVRGVLRTDVHVIDAIRALFPAGSMTGAPKIRTMGIIDELESGARGVYSGAIGYISLSGTADLSVAIRTMVVTDAHVQFGVGGAITALSDQMEEYEETLVKAASSCKVLEVDDRTTISTGR</sequence>
<feature type="domain" description="Glutamine amidotransferase" evidence="5">
    <location>
        <begin position="5"/>
        <end position="185"/>
    </location>
</feature>
<dbReference type="PRINTS" id="PR00096">
    <property type="entry name" value="GATASE"/>
</dbReference>
<dbReference type="InterPro" id="IPR029062">
    <property type="entry name" value="Class_I_gatase-like"/>
</dbReference>
<organism evidence="8 9">
    <name type="scientific">Rhodococcus oxybenzonivorans</name>
    <dbReference type="NCBI Taxonomy" id="1990687"/>
    <lineage>
        <taxon>Bacteria</taxon>
        <taxon>Bacillati</taxon>
        <taxon>Actinomycetota</taxon>
        <taxon>Actinomycetes</taxon>
        <taxon>Mycobacteriales</taxon>
        <taxon>Nocardiaceae</taxon>
        <taxon>Rhodococcus</taxon>
    </lineage>
</organism>
<dbReference type="Gene3D" id="3.60.120.10">
    <property type="entry name" value="Anthranilate synthase"/>
    <property type="match status" value="1"/>
</dbReference>
<name>A0AAE5A4J1_9NOCA</name>
<evidence type="ECO:0000313" key="8">
    <source>
        <dbReference type="EMBL" id="MDV7263870.1"/>
    </source>
</evidence>
<dbReference type="CDD" id="cd01743">
    <property type="entry name" value="GATase1_Anthranilate_Synthase"/>
    <property type="match status" value="1"/>
</dbReference>
<dbReference type="InterPro" id="IPR017926">
    <property type="entry name" value="GATASE"/>
</dbReference>
<dbReference type="AlphaFoldDB" id="A0AAE5A4J1"/>
<evidence type="ECO:0000256" key="2">
    <source>
        <dbReference type="ARBA" id="ARBA00013139"/>
    </source>
</evidence>
<dbReference type="EC" id="2.6.1.85" evidence="2"/>
<evidence type="ECO:0000259" key="5">
    <source>
        <dbReference type="Pfam" id="PF00117"/>
    </source>
</evidence>